<evidence type="ECO:0000313" key="3">
    <source>
        <dbReference type="Proteomes" id="UP000006753"/>
    </source>
</evidence>
<dbReference type="InterPro" id="IPR050587">
    <property type="entry name" value="GNT1/Glycosyltrans_8"/>
</dbReference>
<evidence type="ECO:0000313" key="2">
    <source>
        <dbReference type="EMBL" id="EKD13018.1"/>
    </source>
</evidence>
<feature type="compositionally biased region" description="Basic and acidic residues" evidence="1">
    <location>
        <begin position="51"/>
        <end position="63"/>
    </location>
</feature>
<dbReference type="eggNOG" id="KOG1950">
    <property type="taxonomic scope" value="Eukaryota"/>
</dbReference>
<gene>
    <name evidence="2" type="ORF">MBM_08780</name>
</gene>
<feature type="region of interest" description="Disordered" evidence="1">
    <location>
        <begin position="51"/>
        <end position="133"/>
    </location>
</feature>
<dbReference type="AlphaFoldDB" id="K1WWG7"/>
<dbReference type="Gene3D" id="3.90.550.10">
    <property type="entry name" value="Spore Coat Polysaccharide Biosynthesis Protein SpsA, Chain A"/>
    <property type="match status" value="1"/>
</dbReference>
<protein>
    <submittedName>
        <fullName evidence="2">LPXTG-motif cell wall anchor domain protein</fullName>
    </submittedName>
</protein>
<sequence length="482" mass="53283">MAFVSASRKIVILGLVFTFIVLLISGAAYRHPDKFDISHVNDRVHEILHPIVDESKDEPEAKEQLIPTPVPEPHDEPVVEEPSSKPVEEPSSKPAEEPSSKPAEEPSSKPVEEPGSKPEEEPSSTPEPKPTRLPEYVAGLNQVGKHVHVRPSPPTPKDQGFAGCNYPIVIHVSPDAHCTGVLALYGSVVRNVLLQPEKLKGHTCVHVTFADPNLETIEEMYRWVPQKNPYTHVHDCALLDTTPALNDVVPIRFQALPVIEKPKIMQAGLATWAVALNKVHSWGLDLYPQILILDADSFIITDLDKIFDESSSEATISAAPDQFKNCGDRGRINGGMILLRPSRYFHISALELVYDEAGSCASGKWQQSEQELLNCICGAQGPARGSRPEFTCNIMPLYNSVWPRNFGCSAANVVPIRSIHITANTKPWLVDDNRLHERFDYAFWGCLRDASRNNDVAALQKCDVPPLEETRLVTNELPPSGV</sequence>
<dbReference type="KEGG" id="mbe:MBM_08780"/>
<dbReference type="SUPFAM" id="SSF53448">
    <property type="entry name" value="Nucleotide-diphospho-sugar transferases"/>
    <property type="match status" value="1"/>
</dbReference>
<accession>K1WWG7</accession>
<dbReference type="PANTHER" id="PTHR11183">
    <property type="entry name" value="GLYCOGENIN SUBFAMILY MEMBER"/>
    <property type="match status" value="1"/>
</dbReference>
<feature type="compositionally biased region" description="Basic and acidic residues" evidence="1">
    <location>
        <begin position="72"/>
        <end position="120"/>
    </location>
</feature>
<dbReference type="InterPro" id="IPR029044">
    <property type="entry name" value="Nucleotide-diphossugar_trans"/>
</dbReference>
<dbReference type="EMBL" id="JH921452">
    <property type="protein sequence ID" value="EKD13018.1"/>
    <property type="molecule type" value="Genomic_DNA"/>
</dbReference>
<dbReference type="STRING" id="1072389.K1WWG7"/>
<dbReference type="InParanoid" id="K1WWG7"/>
<evidence type="ECO:0000256" key="1">
    <source>
        <dbReference type="SAM" id="MobiDB-lite"/>
    </source>
</evidence>
<dbReference type="HOGENOM" id="CLU_044613_0_0_1"/>
<keyword evidence="3" id="KW-1185">Reference proteome</keyword>
<name>K1WWG7_MARBU</name>
<organism evidence="2 3">
    <name type="scientific">Marssonina brunnea f. sp. multigermtubi (strain MB_m1)</name>
    <name type="common">Marssonina leaf spot fungus</name>
    <dbReference type="NCBI Taxonomy" id="1072389"/>
    <lineage>
        <taxon>Eukaryota</taxon>
        <taxon>Fungi</taxon>
        <taxon>Dikarya</taxon>
        <taxon>Ascomycota</taxon>
        <taxon>Pezizomycotina</taxon>
        <taxon>Leotiomycetes</taxon>
        <taxon>Helotiales</taxon>
        <taxon>Drepanopezizaceae</taxon>
        <taxon>Drepanopeziza</taxon>
    </lineage>
</organism>
<dbReference type="GeneID" id="18764715"/>
<proteinExistence type="predicted"/>
<dbReference type="OrthoDB" id="3459364at2759"/>
<reference evidence="2 3" key="1">
    <citation type="journal article" date="2012" name="BMC Genomics">
        <title>Sequencing the genome of Marssonina brunnea reveals fungus-poplar co-evolution.</title>
        <authorList>
            <person name="Zhu S."/>
            <person name="Cao Y.-Z."/>
            <person name="Jiang C."/>
            <person name="Tan B.-Y."/>
            <person name="Wang Z."/>
            <person name="Feng S."/>
            <person name="Zhang L."/>
            <person name="Su X.-H."/>
            <person name="Brejova B."/>
            <person name="Vinar T."/>
            <person name="Xu M."/>
            <person name="Wang M.-X."/>
            <person name="Zhang S.-G."/>
            <person name="Huang M.-R."/>
            <person name="Wu R."/>
            <person name="Zhou Y."/>
        </authorList>
    </citation>
    <scope>NUCLEOTIDE SEQUENCE [LARGE SCALE GENOMIC DNA]</scope>
    <source>
        <strain evidence="2 3">MB_m1</strain>
    </source>
</reference>
<dbReference type="Proteomes" id="UP000006753">
    <property type="component" value="Unassembled WGS sequence"/>
</dbReference>